<protein>
    <submittedName>
        <fullName evidence="1">Uncharacterized protein</fullName>
    </submittedName>
</protein>
<gene>
    <name evidence="1" type="ORF">B0H66DRAFT_554869</name>
</gene>
<organism evidence="1 2">
    <name type="scientific">Apodospora peruviana</name>
    <dbReference type="NCBI Taxonomy" id="516989"/>
    <lineage>
        <taxon>Eukaryota</taxon>
        <taxon>Fungi</taxon>
        <taxon>Dikarya</taxon>
        <taxon>Ascomycota</taxon>
        <taxon>Pezizomycotina</taxon>
        <taxon>Sordariomycetes</taxon>
        <taxon>Sordariomycetidae</taxon>
        <taxon>Sordariales</taxon>
        <taxon>Lasiosphaeriaceae</taxon>
        <taxon>Apodospora</taxon>
    </lineage>
</organism>
<dbReference type="PANTHER" id="PTHR42085:SF2">
    <property type="entry name" value="F-BOX DOMAIN-CONTAINING PROTEIN"/>
    <property type="match status" value="1"/>
</dbReference>
<dbReference type="Proteomes" id="UP001283341">
    <property type="component" value="Unassembled WGS sequence"/>
</dbReference>
<keyword evidence="2" id="KW-1185">Reference proteome</keyword>
<accession>A0AAE0ICI9</accession>
<dbReference type="InterPro" id="IPR038883">
    <property type="entry name" value="AN11006-like"/>
</dbReference>
<reference evidence="1" key="1">
    <citation type="journal article" date="2023" name="Mol. Phylogenet. Evol.">
        <title>Genome-scale phylogeny and comparative genomics of the fungal order Sordariales.</title>
        <authorList>
            <person name="Hensen N."/>
            <person name="Bonometti L."/>
            <person name="Westerberg I."/>
            <person name="Brannstrom I.O."/>
            <person name="Guillou S."/>
            <person name="Cros-Aarteil S."/>
            <person name="Calhoun S."/>
            <person name="Haridas S."/>
            <person name="Kuo A."/>
            <person name="Mondo S."/>
            <person name="Pangilinan J."/>
            <person name="Riley R."/>
            <person name="LaButti K."/>
            <person name="Andreopoulos B."/>
            <person name="Lipzen A."/>
            <person name="Chen C."/>
            <person name="Yan M."/>
            <person name="Daum C."/>
            <person name="Ng V."/>
            <person name="Clum A."/>
            <person name="Steindorff A."/>
            <person name="Ohm R.A."/>
            <person name="Martin F."/>
            <person name="Silar P."/>
            <person name="Natvig D.O."/>
            <person name="Lalanne C."/>
            <person name="Gautier V."/>
            <person name="Ament-Velasquez S.L."/>
            <person name="Kruys A."/>
            <person name="Hutchinson M.I."/>
            <person name="Powell A.J."/>
            <person name="Barry K."/>
            <person name="Miller A.N."/>
            <person name="Grigoriev I.V."/>
            <person name="Debuchy R."/>
            <person name="Gladieux P."/>
            <person name="Hiltunen Thoren M."/>
            <person name="Johannesson H."/>
        </authorList>
    </citation>
    <scope>NUCLEOTIDE SEQUENCE</scope>
    <source>
        <strain evidence="1">CBS 118394</strain>
    </source>
</reference>
<sequence length="240" mass="27140">MLNFFSLPGEVRNIVYHKALVRDQEILYIYNDICHPKGPRLSSLVVLGDRNPQQSEASRDGNNNPVSAILLANKHINAEATPILYSQNIYRLESSHTDYIINKFLGSIGSHNAGHIAHLCIAFPNFTAEESTYPNNIVFGCQRVVRNIRHHCLNLDVLEILMPPGCYAGYLTNPEPNESPGLAIKTLSFVDTECKLFTGLKEVIVHVWERTHHPAVRAELRRCGWTIRLEPDVQDGDVFW</sequence>
<dbReference type="AlphaFoldDB" id="A0AAE0ICI9"/>
<evidence type="ECO:0000313" key="2">
    <source>
        <dbReference type="Proteomes" id="UP001283341"/>
    </source>
</evidence>
<evidence type="ECO:0000313" key="1">
    <source>
        <dbReference type="EMBL" id="KAK3322633.1"/>
    </source>
</evidence>
<comment type="caution">
    <text evidence="1">The sequence shown here is derived from an EMBL/GenBank/DDBJ whole genome shotgun (WGS) entry which is preliminary data.</text>
</comment>
<dbReference type="PANTHER" id="PTHR42085">
    <property type="entry name" value="F-BOX DOMAIN-CONTAINING PROTEIN"/>
    <property type="match status" value="1"/>
</dbReference>
<proteinExistence type="predicted"/>
<reference evidence="1" key="2">
    <citation type="submission" date="2023-06" db="EMBL/GenBank/DDBJ databases">
        <authorList>
            <consortium name="Lawrence Berkeley National Laboratory"/>
            <person name="Haridas S."/>
            <person name="Hensen N."/>
            <person name="Bonometti L."/>
            <person name="Westerberg I."/>
            <person name="Brannstrom I.O."/>
            <person name="Guillou S."/>
            <person name="Cros-Aarteil S."/>
            <person name="Calhoun S."/>
            <person name="Kuo A."/>
            <person name="Mondo S."/>
            <person name="Pangilinan J."/>
            <person name="Riley R."/>
            <person name="Labutti K."/>
            <person name="Andreopoulos B."/>
            <person name="Lipzen A."/>
            <person name="Chen C."/>
            <person name="Yanf M."/>
            <person name="Daum C."/>
            <person name="Ng V."/>
            <person name="Clum A."/>
            <person name="Steindorff A."/>
            <person name="Ohm R."/>
            <person name="Martin F."/>
            <person name="Silar P."/>
            <person name="Natvig D."/>
            <person name="Lalanne C."/>
            <person name="Gautier V."/>
            <person name="Ament-Velasquez S.L."/>
            <person name="Kruys A."/>
            <person name="Hutchinson M.I."/>
            <person name="Powell A.J."/>
            <person name="Barry K."/>
            <person name="Miller A.N."/>
            <person name="Grigoriev I.V."/>
            <person name="Debuchy R."/>
            <person name="Gladieux P."/>
            <person name="Thoren M.H."/>
            <person name="Johannesson H."/>
        </authorList>
    </citation>
    <scope>NUCLEOTIDE SEQUENCE</scope>
    <source>
        <strain evidence="1">CBS 118394</strain>
    </source>
</reference>
<name>A0AAE0ICI9_9PEZI</name>
<dbReference type="EMBL" id="JAUEDM010000003">
    <property type="protein sequence ID" value="KAK3322633.1"/>
    <property type="molecule type" value="Genomic_DNA"/>
</dbReference>